<reference evidence="13" key="1">
    <citation type="submission" date="2020-05" db="EMBL/GenBank/DDBJ databases">
        <title>Mycena genomes resolve the evolution of fungal bioluminescence.</title>
        <authorList>
            <person name="Tsai I.J."/>
        </authorList>
    </citation>
    <scope>NUCLEOTIDE SEQUENCE</scope>
    <source>
        <strain evidence="13">CCC161011</strain>
    </source>
</reference>
<protein>
    <recommendedName>
        <fullName evidence="12">L-dopachrome isomerase</fullName>
        <ecNumber evidence="9">5.3.2.1</ecNumber>
        <ecNumber evidence="8">5.3.3.12</ecNumber>
    </recommendedName>
    <alternativeName>
        <fullName evidence="10">L-dopachrome tautomerase</fullName>
    </alternativeName>
    <alternativeName>
        <fullName evidence="11">Phenylpyruvate tautomerase</fullName>
    </alternativeName>
</protein>
<comment type="catalytic activity">
    <reaction evidence="6">
        <text>3-phenylpyruvate = enol-phenylpyruvate</text>
        <dbReference type="Rhea" id="RHEA:17097"/>
        <dbReference type="ChEBI" id="CHEBI:16815"/>
        <dbReference type="ChEBI" id="CHEBI:18005"/>
        <dbReference type="EC" id="5.3.2.1"/>
    </reaction>
</comment>
<organism evidence="13 14">
    <name type="scientific">Mycena venus</name>
    <dbReference type="NCBI Taxonomy" id="2733690"/>
    <lineage>
        <taxon>Eukaryota</taxon>
        <taxon>Fungi</taxon>
        <taxon>Dikarya</taxon>
        <taxon>Basidiomycota</taxon>
        <taxon>Agaricomycotina</taxon>
        <taxon>Agaricomycetes</taxon>
        <taxon>Agaricomycetidae</taxon>
        <taxon>Agaricales</taxon>
        <taxon>Marasmiineae</taxon>
        <taxon>Mycenaceae</taxon>
        <taxon>Mycena</taxon>
    </lineage>
</organism>
<evidence type="ECO:0000256" key="4">
    <source>
        <dbReference type="ARBA" id="ARBA00022525"/>
    </source>
</evidence>
<evidence type="ECO:0000256" key="1">
    <source>
        <dbReference type="ARBA" id="ARBA00004613"/>
    </source>
</evidence>
<dbReference type="Pfam" id="PF01187">
    <property type="entry name" value="MIF"/>
    <property type="match status" value="1"/>
</dbReference>
<evidence type="ECO:0000256" key="10">
    <source>
        <dbReference type="ARBA" id="ARBA00041631"/>
    </source>
</evidence>
<evidence type="ECO:0000256" key="6">
    <source>
        <dbReference type="ARBA" id="ARBA00036735"/>
    </source>
</evidence>
<keyword evidence="4" id="KW-0964">Secreted</keyword>
<dbReference type="GO" id="GO:0004167">
    <property type="term" value="F:dopachrome isomerase activity"/>
    <property type="evidence" value="ECO:0007669"/>
    <property type="project" value="UniProtKB-EC"/>
</dbReference>
<dbReference type="SUPFAM" id="SSF55331">
    <property type="entry name" value="Tautomerase/MIF"/>
    <property type="match status" value="1"/>
</dbReference>
<evidence type="ECO:0000256" key="7">
    <source>
        <dbReference type="ARBA" id="ARBA00036823"/>
    </source>
</evidence>
<dbReference type="EMBL" id="JACAZI010000008">
    <property type="protein sequence ID" value="KAF7353718.1"/>
    <property type="molecule type" value="Genomic_DNA"/>
</dbReference>
<comment type="catalytic activity">
    <reaction evidence="7">
        <text>L-dopachrome = 5,6-dihydroxyindole-2-carboxylate</text>
        <dbReference type="Rhea" id="RHEA:13041"/>
        <dbReference type="ChEBI" id="CHEBI:16875"/>
        <dbReference type="ChEBI" id="CHEBI:57509"/>
        <dbReference type="EC" id="5.3.3.12"/>
    </reaction>
</comment>
<dbReference type="AlphaFoldDB" id="A0A8H6Y3X9"/>
<evidence type="ECO:0000256" key="8">
    <source>
        <dbReference type="ARBA" id="ARBA00038932"/>
    </source>
</evidence>
<accession>A0A8H6Y3X9</accession>
<dbReference type="EC" id="5.3.2.1" evidence="9"/>
<comment type="subcellular location">
    <subcellularLocation>
        <location evidence="1">Secreted</location>
    </subcellularLocation>
</comment>
<proteinExistence type="inferred from homology"/>
<keyword evidence="5" id="KW-0413">Isomerase</keyword>
<dbReference type="InterPro" id="IPR014347">
    <property type="entry name" value="Tautomerase/MIF_sf"/>
</dbReference>
<evidence type="ECO:0000256" key="3">
    <source>
        <dbReference type="ARBA" id="ARBA00022514"/>
    </source>
</evidence>
<evidence type="ECO:0000256" key="5">
    <source>
        <dbReference type="ARBA" id="ARBA00023235"/>
    </source>
</evidence>
<sequence length="139" mass="15226">MPTLELIVNVEVGFLDQRGRVDESRAHTLQITNQAEFSLNFAKAGAKALGKPEAVMSTIVSFNNSLTFGGTLDPAFSLTVTSLDNLSSEANEKYSATFSDFIDSNLGIPKDRGYIIFRDPGREYMGYKGTTFASLWANK</sequence>
<dbReference type="GO" id="GO:0050178">
    <property type="term" value="F:phenylpyruvate tautomerase activity"/>
    <property type="evidence" value="ECO:0007669"/>
    <property type="project" value="UniProtKB-EC"/>
</dbReference>
<keyword evidence="14" id="KW-1185">Reference proteome</keyword>
<comment type="caution">
    <text evidence="13">The sequence shown here is derived from an EMBL/GenBank/DDBJ whole genome shotgun (WGS) entry which is preliminary data.</text>
</comment>
<evidence type="ECO:0000256" key="2">
    <source>
        <dbReference type="ARBA" id="ARBA00005851"/>
    </source>
</evidence>
<keyword evidence="3" id="KW-0202">Cytokine</keyword>
<dbReference type="OrthoDB" id="255819at2759"/>
<dbReference type="Gene3D" id="3.30.429.10">
    <property type="entry name" value="Macrophage Migration Inhibitory Factor"/>
    <property type="match status" value="1"/>
</dbReference>
<dbReference type="PANTHER" id="PTHR11954">
    <property type="entry name" value="D-DOPACHROME DECARBOXYLASE"/>
    <property type="match status" value="1"/>
</dbReference>
<gene>
    <name evidence="13" type="ORF">MVEN_01057000</name>
</gene>
<evidence type="ECO:0000256" key="11">
    <source>
        <dbReference type="ARBA" id="ARBA00041912"/>
    </source>
</evidence>
<evidence type="ECO:0000256" key="9">
    <source>
        <dbReference type="ARBA" id="ARBA00039086"/>
    </source>
</evidence>
<dbReference type="GO" id="GO:0005615">
    <property type="term" value="C:extracellular space"/>
    <property type="evidence" value="ECO:0007669"/>
    <property type="project" value="UniProtKB-KW"/>
</dbReference>
<evidence type="ECO:0000256" key="12">
    <source>
        <dbReference type="ARBA" id="ARBA00042730"/>
    </source>
</evidence>
<evidence type="ECO:0000313" key="14">
    <source>
        <dbReference type="Proteomes" id="UP000620124"/>
    </source>
</evidence>
<name>A0A8H6Y3X9_9AGAR</name>
<dbReference type="EC" id="5.3.3.12" evidence="8"/>
<dbReference type="PANTHER" id="PTHR11954:SF6">
    <property type="entry name" value="MACROPHAGE MIGRATION INHIBITORY FACTOR"/>
    <property type="match status" value="1"/>
</dbReference>
<dbReference type="InterPro" id="IPR001398">
    <property type="entry name" value="Macrophage_inhib_fac"/>
</dbReference>
<comment type="similarity">
    <text evidence="2">Belongs to the MIF family.</text>
</comment>
<evidence type="ECO:0000313" key="13">
    <source>
        <dbReference type="EMBL" id="KAF7353718.1"/>
    </source>
</evidence>
<dbReference type="Proteomes" id="UP000620124">
    <property type="component" value="Unassembled WGS sequence"/>
</dbReference>